<reference evidence="2" key="1">
    <citation type="submission" date="2020-10" db="EMBL/GenBank/DDBJ databases">
        <authorList>
            <person name="Gilroy R."/>
        </authorList>
    </citation>
    <scope>NUCLEOTIDE SEQUENCE</scope>
    <source>
        <strain evidence="2">CHK152-2871</strain>
    </source>
</reference>
<accession>A0A9D1FKM7</accession>
<protein>
    <recommendedName>
        <fullName evidence="1">Glycine-rich domain-containing protein</fullName>
    </recommendedName>
</protein>
<feature type="domain" description="Glycine-rich" evidence="1">
    <location>
        <begin position="163"/>
        <end position="370"/>
    </location>
</feature>
<dbReference type="Pfam" id="PF21722">
    <property type="entry name" value="Gly_rich_2"/>
    <property type="match status" value="1"/>
</dbReference>
<feature type="non-terminal residue" evidence="2">
    <location>
        <position position="1"/>
    </location>
</feature>
<sequence>SNGSNGNTSYIEVYSSDNVLKWGIRASGGYAGEGASSSSYGEGGAERSIASCQLYENGSWRSVNCTGIGAKGLDGTKVESASSTNTATGGSGGGSMYNSSTVIGGGSGGSISSANGYNGSVYGAGGGGATITFNSSNNAVRGTGGRGANGVAEITYDIIRQAAGGGAGGGGAFVRADKIKVISGKEYIVKVASGGAAGSVASSGADGGVSSVTFEGVTYTLSGGKGGSIGTSATDSDDVIQGIGGEGGIVSSNVSDTSDVEYKNGLKGDDANTYTTDSGFIVSNGGNGGTSGLDTKGGCGGLFIDSTICTNTNVNAAYVNFTAPNQIYDTAQYGAAGAGGGGGGWSEDTLNYPNPGGGSQGQSGYVYINWVKYKN</sequence>
<dbReference type="EMBL" id="DVJQ01000070">
    <property type="protein sequence ID" value="HIS74955.1"/>
    <property type="molecule type" value="Genomic_DNA"/>
</dbReference>
<organism evidence="2 3">
    <name type="scientific">Candidatus Galligastranaerophilus intestinavium</name>
    <dbReference type="NCBI Taxonomy" id="2840836"/>
    <lineage>
        <taxon>Bacteria</taxon>
        <taxon>Candidatus Galligastranaerophilus</taxon>
    </lineage>
</organism>
<evidence type="ECO:0000259" key="1">
    <source>
        <dbReference type="Pfam" id="PF21722"/>
    </source>
</evidence>
<evidence type="ECO:0000313" key="3">
    <source>
        <dbReference type="Proteomes" id="UP000886865"/>
    </source>
</evidence>
<proteinExistence type="predicted"/>
<evidence type="ECO:0000313" key="2">
    <source>
        <dbReference type="EMBL" id="HIS74955.1"/>
    </source>
</evidence>
<reference evidence="2" key="2">
    <citation type="journal article" date="2021" name="PeerJ">
        <title>Extensive microbial diversity within the chicken gut microbiome revealed by metagenomics and culture.</title>
        <authorList>
            <person name="Gilroy R."/>
            <person name="Ravi A."/>
            <person name="Getino M."/>
            <person name="Pursley I."/>
            <person name="Horton D.L."/>
            <person name="Alikhan N.F."/>
            <person name="Baker D."/>
            <person name="Gharbi K."/>
            <person name="Hall N."/>
            <person name="Watson M."/>
            <person name="Adriaenssens E.M."/>
            <person name="Foster-Nyarko E."/>
            <person name="Jarju S."/>
            <person name="Secka A."/>
            <person name="Antonio M."/>
            <person name="Oren A."/>
            <person name="Chaudhuri R.R."/>
            <person name="La Ragione R."/>
            <person name="Hildebrand F."/>
            <person name="Pallen M.J."/>
        </authorList>
    </citation>
    <scope>NUCLEOTIDE SEQUENCE</scope>
    <source>
        <strain evidence="2">CHK152-2871</strain>
    </source>
</reference>
<gene>
    <name evidence="2" type="ORF">IAA86_08055</name>
</gene>
<name>A0A9D1FKM7_9BACT</name>
<dbReference type="Proteomes" id="UP000886865">
    <property type="component" value="Unassembled WGS sequence"/>
</dbReference>
<dbReference type="InterPro" id="IPR049304">
    <property type="entry name" value="Gly_rich_dom"/>
</dbReference>
<dbReference type="AlphaFoldDB" id="A0A9D1FKM7"/>
<comment type="caution">
    <text evidence="2">The sequence shown here is derived from an EMBL/GenBank/DDBJ whole genome shotgun (WGS) entry which is preliminary data.</text>
</comment>